<accession>A0A2H0R9F0</accession>
<dbReference type="EMBL" id="PCXU01000036">
    <property type="protein sequence ID" value="PIR43133.1"/>
    <property type="molecule type" value="Genomic_DNA"/>
</dbReference>
<dbReference type="Proteomes" id="UP000230214">
    <property type="component" value="Unassembled WGS sequence"/>
</dbReference>
<organism evidence="3 4">
    <name type="scientific">candidate division WWE3 bacterium CG10_big_fil_rev_8_21_14_0_10_32_10</name>
    <dbReference type="NCBI Taxonomy" id="1975090"/>
    <lineage>
        <taxon>Bacteria</taxon>
        <taxon>Katanobacteria</taxon>
    </lineage>
</organism>
<evidence type="ECO:0000313" key="3">
    <source>
        <dbReference type="EMBL" id="PIR43133.1"/>
    </source>
</evidence>
<dbReference type="GO" id="GO:0008239">
    <property type="term" value="F:dipeptidyl-peptidase activity"/>
    <property type="evidence" value="ECO:0007669"/>
    <property type="project" value="TreeGrafter"/>
</dbReference>
<name>A0A2H0R9F0_UNCKA</name>
<protein>
    <submittedName>
        <fullName evidence="3">Uncharacterized protein</fullName>
    </submittedName>
</protein>
<gene>
    <name evidence="3" type="ORF">COV24_04170</name>
</gene>
<dbReference type="PANTHER" id="PTHR23422:SF9">
    <property type="entry name" value="ZN-DEPENDENT HYDROLASE"/>
    <property type="match status" value="1"/>
</dbReference>
<dbReference type="AlphaFoldDB" id="A0A2H0R9F0"/>
<evidence type="ECO:0000256" key="1">
    <source>
        <dbReference type="ARBA" id="ARBA00022723"/>
    </source>
</evidence>
<reference evidence="3 4" key="1">
    <citation type="submission" date="2017-09" db="EMBL/GenBank/DDBJ databases">
        <title>Depth-based differentiation of microbial function through sediment-hosted aquifers and enrichment of novel symbionts in the deep terrestrial subsurface.</title>
        <authorList>
            <person name="Probst A.J."/>
            <person name="Ladd B."/>
            <person name="Jarett J.K."/>
            <person name="Geller-Mcgrath D.E."/>
            <person name="Sieber C.M."/>
            <person name="Emerson J.B."/>
            <person name="Anantharaman K."/>
            <person name="Thomas B.C."/>
            <person name="Malmstrom R."/>
            <person name="Stieglmeier M."/>
            <person name="Klingl A."/>
            <person name="Woyke T."/>
            <person name="Ryan C.M."/>
            <person name="Banfield J.F."/>
        </authorList>
    </citation>
    <scope>NUCLEOTIDE SEQUENCE [LARGE SCALE GENOMIC DNA]</scope>
    <source>
        <strain evidence="3">CG10_big_fil_rev_8_21_14_0_10_32_10</strain>
    </source>
</reference>
<proteinExistence type="predicted"/>
<dbReference type="PANTHER" id="PTHR23422">
    <property type="entry name" value="DIPEPTIDYL PEPTIDASE III-RELATED"/>
    <property type="match status" value="1"/>
</dbReference>
<evidence type="ECO:0000313" key="4">
    <source>
        <dbReference type="Proteomes" id="UP000230214"/>
    </source>
</evidence>
<comment type="caution">
    <text evidence="3">The sequence shown here is derived from an EMBL/GenBank/DDBJ whole genome shotgun (WGS) entry which is preliminary data.</text>
</comment>
<keyword evidence="2" id="KW-0378">Hydrolase</keyword>
<sequence length="444" mass="51164">MNNIYFQDNSKKYLNQLTKEEVALLPLYRDLISNIGILQEKLEKNFYRVESLEKLHSYVNDKKLRIGKYTVVEEKNSDFVLVKYNDIFQNEFENIKKILEKLNLKLNSSPFKDYIGSLIIAYSNNNFLEAYKKWVQLPSDINLDLVAFPTEPYFDTKFETMLSFEGHLKLTTTEAYSLKSSEYEPFIKDLLSSIPKVSEVHYSLNFDTIRARVEDSLIMGGATPGLGFIAQNLPNEREFINSWGVKICIYKSQLDAQINKEHFPVYKKYFLNPDLDLESYTYGFVRVLLGHEVTESLMKYRDDEDRLKSKYLSVRELNSDITGLENYILYMLKSINAEERVKATIHSYVSSLLSSYIGSLSKSVNTQHINGYIYAFNYLLDAKALTLEPEGKIKIDVRACSKALSDLSKITSNLLLKGTKADADLFFGEHLDTTKLSNIVTNLL</sequence>
<keyword evidence="1" id="KW-0479">Metal-binding</keyword>
<dbReference type="GO" id="GO:0046872">
    <property type="term" value="F:metal ion binding"/>
    <property type="evidence" value="ECO:0007669"/>
    <property type="project" value="UniProtKB-KW"/>
</dbReference>
<dbReference type="GO" id="GO:0005737">
    <property type="term" value="C:cytoplasm"/>
    <property type="evidence" value="ECO:0007669"/>
    <property type="project" value="TreeGrafter"/>
</dbReference>
<dbReference type="InterPro" id="IPR039461">
    <property type="entry name" value="Peptidase_M49"/>
</dbReference>
<evidence type="ECO:0000256" key="2">
    <source>
        <dbReference type="ARBA" id="ARBA00022801"/>
    </source>
</evidence>